<dbReference type="Proteomes" id="UP000299102">
    <property type="component" value="Unassembled WGS sequence"/>
</dbReference>
<evidence type="ECO:0000256" key="1">
    <source>
        <dbReference type="SAM" id="MobiDB-lite"/>
    </source>
</evidence>
<comment type="caution">
    <text evidence="2">The sequence shown here is derived from an EMBL/GenBank/DDBJ whole genome shotgun (WGS) entry which is preliminary data.</text>
</comment>
<feature type="compositionally biased region" description="Basic and acidic residues" evidence="1">
    <location>
        <begin position="12"/>
        <end position="31"/>
    </location>
</feature>
<name>A0A4C1W750_EUMVA</name>
<sequence>MTPAPPRGRYLVSDRARPAAHGRLEYDERRSTRSTRSPARARAAQEMRNGRSVRIKSPSTVASRAAERRPRDRTPIARFVFLSARRRRLLKFLKTLRRAAPAPPACSYCFGFTDGSGQAIDKRVSTTRAPRAGAA</sequence>
<organism evidence="2 3">
    <name type="scientific">Eumeta variegata</name>
    <name type="common">Bagworm moth</name>
    <name type="synonym">Eumeta japonica</name>
    <dbReference type="NCBI Taxonomy" id="151549"/>
    <lineage>
        <taxon>Eukaryota</taxon>
        <taxon>Metazoa</taxon>
        <taxon>Ecdysozoa</taxon>
        <taxon>Arthropoda</taxon>
        <taxon>Hexapoda</taxon>
        <taxon>Insecta</taxon>
        <taxon>Pterygota</taxon>
        <taxon>Neoptera</taxon>
        <taxon>Endopterygota</taxon>
        <taxon>Lepidoptera</taxon>
        <taxon>Glossata</taxon>
        <taxon>Ditrysia</taxon>
        <taxon>Tineoidea</taxon>
        <taxon>Psychidae</taxon>
        <taxon>Oiketicinae</taxon>
        <taxon>Eumeta</taxon>
    </lineage>
</organism>
<dbReference type="AlphaFoldDB" id="A0A4C1W750"/>
<dbReference type="EMBL" id="BGZK01000475">
    <property type="protein sequence ID" value="GBP45965.1"/>
    <property type="molecule type" value="Genomic_DNA"/>
</dbReference>
<reference evidence="2 3" key="1">
    <citation type="journal article" date="2019" name="Commun. Biol.">
        <title>The bagworm genome reveals a unique fibroin gene that provides high tensile strength.</title>
        <authorList>
            <person name="Kono N."/>
            <person name="Nakamura H."/>
            <person name="Ohtoshi R."/>
            <person name="Tomita M."/>
            <person name="Numata K."/>
            <person name="Arakawa K."/>
        </authorList>
    </citation>
    <scope>NUCLEOTIDE SEQUENCE [LARGE SCALE GENOMIC DNA]</scope>
</reference>
<accession>A0A4C1W750</accession>
<keyword evidence="3" id="KW-1185">Reference proteome</keyword>
<feature type="region of interest" description="Disordered" evidence="1">
    <location>
        <begin position="1"/>
        <end position="70"/>
    </location>
</feature>
<proteinExistence type="predicted"/>
<gene>
    <name evidence="2" type="ORF">EVAR_24158_1</name>
</gene>
<protein>
    <submittedName>
        <fullName evidence="2">Uncharacterized protein</fullName>
    </submittedName>
</protein>
<evidence type="ECO:0000313" key="3">
    <source>
        <dbReference type="Proteomes" id="UP000299102"/>
    </source>
</evidence>
<evidence type="ECO:0000313" key="2">
    <source>
        <dbReference type="EMBL" id="GBP45965.1"/>
    </source>
</evidence>